<evidence type="ECO:0000256" key="2">
    <source>
        <dbReference type="SAM" id="MobiDB-lite"/>
    </source>
</evidence>
<evidence type="ECO:0000256" key="3">
    <source>
        <dbReference type="SAM" id="Phobius"/>
    </source>
</evidence>
<proteinExistence type="predicted"/>
<dbReference type="PRINTS" id="PR00834">
    <property type="entry name" value="PROTEASES2C"/>
</dbReference>
<dbReference type="AlphaFoldDB" id="A0A1I6V695"/>
<feature type="compositionally biased region" description="Basic and acidic residues" evidence="2">
    <location>
        <begin position="18"/>
        <end position="46"/>
    </location>
</feature>
<dbReference type="Pfam" id="PF13365">
    <property type="entry name" value="Trypsin_2"/>
    <property type="match status" value="1"/>
</dbReference>
<keyword evidence="1" id="KW-0645">Protease</keyword>
<dbReference type="GO" id="GO:0004252">
    <property type="term" value="F:serine-type endopeptidase activity"/>
    <property type="evidence" value="ECO:0007669"/>
    <property type="project" value="InterPro"/>
</dbReference>
<evidence type="ECO:0000256" key="1">
    <source>
        <dbReference type="ARBA" id="ARBA00022825"/>
    </source>
</evidence>
<dbReference type="PANTHER" id="PTHR43019">
    <property type="entry name" value="SERINE ENDOPROTEASE DEGS"/>
    <property type="match status" value="1"/>
</dbReference>
<dbReference type="InterPro" id="IPR001940">
    <property type="entry name" value="Peptidase_S1C"/>
</dbReference>
<accession>A0A1I6V695</accession>
<gene>
    <name evidence="4" type="ORF">SAMN05421668_14613</name>
</gene>
<dbReference type="InterPro" id="IPR043504">
    <property type="entry name" value="Peptidase_S1_PA_chymotrypsin"/>
</dbReference>
<feature type="transmembrane region" description="Helical" evidence="3">
    <location>
        <begin position="99"/>
        <end position="120"/>
    </location>
</feature>
<evidence type="ECO:0000313" key="4">
    <source>
        <dbReference type="EMBL" id="SFT09243.1"/>
    </source>
</evidence>
<feature type="region of interest" description="Disordered" evidence="2">
    <location>
        <begin position="1"/>
        <end position="46"/>
    </location>
</feature>
<dbReference type="InterPro" id="IPR009003">
    <property type="entry name" value="Peptidase_S1_PA"/>
</dbReference>
<dbReference type="STRING" id="306541.SAMN05421668_14613"/>
<keyword evidence="1" id="KW-0720">Serine protease</keyword>
<dbReference type="Gene3D" id="2.40.10.10">
    <property type="entry name" value="Trypsin-like serine proteases"/>
    <property type="match status" value="2"/>
</dbReference>
<reference evidence="4 5" key="1">
    <citation type="submission" date="2016-10" db="EMBL/GenBank/DDBJ databases">
        <authorList>
            <person name="de Groot N.N."/>
        </authorList>
    </citation>
    <scope>NUCLEOTIDE SEQUENCE [LARGE SCALE GENOMIC DNA]</scope>
    <source>
        <strain evidence="4 5">DSM 17074</strain>
    </source>
</reference>
<keyword evidence="3" id="KW-0812">Transmembrane</keyword>
<keyword evidence="3" id="KW-0472">Membrane</keyword>
<keyword evidence="1" id="KW-0378">Hydrolase</keyword>
<dbReference type="SUPFAM" id="SSF50494">
    <property type="entry name" value="Trypsin-like serine proteases"/>
    <property type="match status" value="1"/>
</dbReference>
<dbReference type="EMBL" id="FPAI01000046">
    <property type="protein sequence ID" value="SFT09243.1"/>
    <property type="molecule type" value="Genomic_DNA"/>
</dbReference>
<sequence length="321" mass="35947">MMTTDDKNQKQNQISKQETPEEMMRKQQWRAERQKQRDMEQEKKRQEEQAYLRQVKQEMIDADLFEPLTHEEMIDIIREERQQGRKKKTPLTLSKDMKLIGLLLALVVLIQGLALVFQTFNIPAIEFVKTSIALSFDEEVEQIKDTVVIIDTGDGRGTGFLISPDGLIVTNAHVVDDETEVTVGIKDKDVTTGEVIKHIPEVDLAFVQVEGRDLPYLELSRQSVEAGESITFVGNPLRFNRIANSGTIIGETPATLEAAVYALDAPVYKGNSGSPVVNAAGEVVAVIYATRESVEYGRVGLAIDVRTVQTWVDELAFGKQN</sequence>
<dbReference type="OrthoDB" id="9766361at2"/>
<protein>
    <submittedName>
        <fullName evidence="4">Trypsin-like peptidase domain-containing protein</fullName>
    </submittedName>
</protein>
<dbReference type="GO" id="GO:0006508">
    <property type="term" value="P:proteolysis"/>
    <property type="evidence" value="ECO:0007669"/>
    <property type="project" value="InterPro"/>
</dbReference>
<organism evidence="4 5">
    <name type="scientific">Halolactibacillus miurensis</name>
    <dbReference type="NCBI Taxonomy" id="306541"/>
    <lineage>
        <taxon>Bacteria</taxon>
        <taxon>Bacillati</taxon>
        <taxon>Bacillota</taxon>
        <taxon>Bacilli</taxon>
        <taxon>Bacillales</taxon>
        <taxon>Bacillaceae</taxon>
        <taxon>Halolactibacillus</taxon>
    </lineage>
</organism>
<keyword evidence="3" id="KW-1133">Transmembrane helix</keyword>
<dbReference type="Proteomes" id="UP000199139">
    <property type="component" value="Unassembled WGS sequence"/>
</dbReference>
<evidence type="ECO:0000313" key="5">
    <source>
        <dbReference type="Proteomes" id="UP000199139"/>
    </source>
</evidence>
<name>A0A1I6V695_9BACI</name>